<proteinExistence type="predicted"/>
<feature type="region of interest" description="Disordered" evidence="1">
    <location>
        <begin position="39"/>
        <end position="75"/>
    </location>
</feature>
<evidence type="ECO:0000313" key="4">
    <source>
        <dbReference type="Proteomes" id="UP000069272"/>
    </source>
</evidence>
<sequence>MLQRKLSCVSPSVRVYALYVRLWVCVFCVSSVSMLQRKNDPALPEVEQKEDNEGSRAIEGGRKREKGGELEKDTY</sequence>
<reference evidence="3 4" key="1">
    <citation type="journal article" date="2017" name="G3 (Bethesda)">
        <title>The Physical Genome Mapping of Anopheles albimanus Corrected Scaffold Misassemblies and Identified Interarm Rearrangements in Genus Anopheles.</title>
        <authorList>
            <person name="Artemov G.N."/>
            <person name="Peery A.N."/>
            <person name="Jiang X."/>
            <person name="Tu Z."/>
            <person name="Stegniy V.N."/>
            <person name="Sharakhova M.V."/>
            <person name="Sharakhov I.V."/>
        </authorList>
    </citation>
    <scope>NUCLEOTIDE SEQUENCE [LARGE SCALE GENOMIC DNA]</scope>
    <source>
        <strain evidence="3 4">ALBI9_A</strain>
    </source>
</reference>
<name>A0A182FXG3_ANOAL</name>
<dbReference type="VEuPathDB" id="VectorBase:AALB014334"/>
<keyword evidence="2" id="KW-0472">Membrane</keyword>
<dbReference type="EnsemblMetazoa" id="AALB014334-RA">
    <property type="protein sequence ID" value="AALB014334-PA"/>
    <property type="gene ID" value="AALB014334"/>
</dbReference>
<organism evidence="3 4">
    <name type="scientific">Anopheles albimanus</name>
    <name type="common">New world malaria mosquito</name>
    <dbReference type="NCBI Taxonomy" id="7167"/>
    <lineage>
        <taxon>Eukaryota</taxon>
        <taxon>Metazoa</taxon>
        <taxon>Ecdysozoa</taxon>
        <taxon>Arthropoda</taxon>
        <taxon>Hexapoda</taxon>
        <taxon>Insecta</taxon>
        <taxon>Pterygota</taxon>
        <taxon>Neoptera</taxon>
        <taxon>Endopterygota</taxon>
        <taxon>Diptera</taxon>
        <taxon>Nematocera</taxon>
        <taxon>Culicoidea</taxon>
        <taxon>Culicidae</taxon>
        <taxon>Anophelinae</taxon>
        <taxon>Anopheles</taxon>
    </lineage>
</organism>
<evidence type="ECO:0000256" key="1">
    <source>
        <dbReference type="SAM" id="MobiDB-lite"/>
    </source>
</evidence>
<keyword evidence="4" id="KW-1185">Reference proteome</keyword>
<accession>A0A182FXG3</accession>
<dbReference type="AlphaFoldDB" id="A0A182FXG3"/>
<protein>
    <submittedName>
        <fullName evidence="3">Uncharacterized protein</fullName>
    </submittedName>
</protein>
<keyword evidence="2" id="KW-0812">Transmembrane</keyword>
<dbReference type="Proteomes" id="UP000069272">
    <property type="component" value="Chromosome 2R"/>
</dbReference>
<evidence type="ECO:0000256" key="2">
    <source>
        <dbReference type="SAM" id="Phobius"/>
    </source>
</evidence>
<keyword evidence="2" id="KW-1133">Transmembrane helix</keyword>
<reference evidence="3" key="2">
    <citation type="submission" date="2022-08" db="UniProtKB">
        <authorList>
            <consortium name="EnsemblMetazoa"/>
        </authorList>
    </citation>
    <scope>IDENTIFICATION</scope>
    <source>
        <strain evidence="3">STECLA/ALBI9_A</strain>
    </source>
</reference>
<evidence type="ECO:0000313" key="3">
    <source>
        <dbReference type="EnsemblMetazoa" id="AALB014334-PA"/>
    </source>
</evidence>
<feature type="compositionally biased region" description="Basic and acidic residues" evidence="1">
    <location>
        <begin position="46"/>
        <end position="75"/>
    </location>
</feature>
<feature type="transmembrane region" description="Helical" evidence="2">
    <location>
        <begin position="16"/>
        <end position="35"/>
    </location>
</feature>